<dbReference type="Proteomes" id="UP000193884">
    <property type="component" value="Unassembled WGS sequence"/>
</dbReference>
<proteinExistence type="predicted"/>
<dbReference type="RefSeq" id="WP_085384797.1">
    <property type="nucleotide sequence ID" value="NZ_NAFJ01000077.1"/>
</dbReference>
<sequence>MPDAQAELARSMDVERLRNALGHKTCAILDMAGADSTLAEIGEFLGFGGQYATRMAARQVRAAVAALNVAIGRDEQAAA</sequence>
<reference evidence="1 2" key="1">
    <citation type="submission" date="2017-03" db="EMBL/GenBank/DDBJ databases">
        <title>Whole genome sequences of fourteen strains of Bradyrhizobium canariense and one strain of Bradyrhizobium japonicum isolated from Lupinus (Papilionoideae: Genisteae) species in Algeria.</title>
        <authorList>
            <person name="Crovadore J."/>
            <person name="Chekireb D."/>
            <person name="Brachmann A."/>
            <person name="Chablais R."/>
            <person name="Cochard B."/>
            <person name="Lefort F."/>
        </authorList>
    </citation>
    <scope>NUCLEOTIDE SEQUENCE [LARGE SCALE GENOMIC DNA]</scope>
    <source>
        <strain evidence="1 2">UBMAN05</strain>
    </source>
</reference>
<keyword evidence="2" id="KW-1185">Reference proteome</keyword>
<evidence type="ECO:0000313" key="2">
    <source>
        <dbReference type="Proteomes" id="UP000193884"/>
    </source>
</evidence>
<protein>
    <submittedName>
        <fullName evidence="1">Uncharacterized protein</fullName>
    </submittedName>
</protein>
<organism evidence="1 2">
    <name type="scientific">Bradyrhizobium canariense</name>
    <dbReference type="NCBI Taxonomy" id="255045"/>
    <lineage>
        <taxon>Bacteria</taxon>
        <taxon>Pseudomonadati</taxon>
        <taxon>Pseudomonadota</taxon>
        <taxon>Alphaproteobacteria</taxon>
        <taxon>Hyphomicrobiales</taxon>
        <taxon>Nitrobacteraceae</taxon>
        <taxon>Bradyrhizobium</taxon>
    </lineage>
</organism>
<comment type="caution">
    <text evidence="1">The sequence shown here is derived from an EMBL/GenBank/DDBJ whole genome shotgun (WGS) entry which is preliminary data.</text>
</comment>
<evidence type="ECO:0000313" key="1">
    <source>
        <dbReference type="EMBL" id="OSJ27485.1"/>
    </source>
</evidence>
<name>A0ABX3X2G0_9BRAD</name>
<gene>
    <name evidence="1" type="ORF">BST63_19675</name>
</gene>
<dbReference type="EMBL" id="NAFK01000164">
    <property type="protein sequence ID" value="OSJ27485.1"/>
    <property type="molecule type" value="Genomic_DNA"/>
</dbReference>
<accession>A0ABX3X2G0</accession>